<dbReference type="InterPro" id="IPR007607">
    <property type="entry name" value="BacA/B"/>
</dbReference>
<name>A0A6M1T9C2_9BACT</name>
<dbReference type="RefSeq" id="WP_165141569.1">
    <property type="nucleotide sequence ID" value="NZ_JAALLT010000003.1"/>
</dbReference>
<feature type="compositionally biased region" description="Basic and acidic residues" evidence="2">
    <location>
        <begin position="155"/>
        <end position="167"/>
    </location>
</feature>
<comment type="similarity">
    <text evidence="1">Belongs to the bactofilin family.</text>
</comment>
<dbReference type="AlphaFoldDB" id="A0A6M1T9C2"/>
<dbReference type="PANTHER" id="PTHR35024">
    <property type="entry name" value="HYPOTHETICAL CYTOSOLIC PROTEIN"/>
    <property type="match status" value="1"/>
</dbReference>
<accession>A0A6M1T9C2</accession>
<evidence type="ECO:0000256" key="2">
    <source>
        <dbReference type="SAM" id="MobiDB-lite"/>
    </source>
</evidence>
<reference evidence="3 4" key="1">
    <citation type="submission" date="2020-02" db="EMBL/GenBank/DDBJ databases">
        <title>Balneolaceae bacterium YR4-1, complete genome.</title>
        <authorList>
            <person name="Li Y."/>
            <person name="Wu S."/>
        </authorList>
    </citation>
    <scope>NUCLEOTIDE SEQUENCE [LARGE SCALE GENOMIC DNA]</scope>
    <source>
        <strain evidence="3 4">YR4-1</strain>
    </source>
</reference>
<sequence>MFNNNNNKKSSAAKVNSNTSGNNLPSINMISEGTHVKGTLNTKNDIRIAGKLEGEAEAKGKLIIASTGVVDGDIEAVDADIAGKLLGEIHVSNKLILRQSAIVDGDIYTKSLLVEEGAQINGACRMNEDGSKSSISSSSGSSSKSSSSSTSSSKVAEKLKEKEKEEA</sequence>
<evidence type="ECO:0000313" key="4">
    <source>
        <dbReference type="Proteomes" id="UP000473278"/>
    </source>
</evidence>
<protein>
    <submittedName>
        <fullName evidence="3">Polymer-forming cytoskeletal protein</fullName>
    </submittedName>
</protein>
<gene>
    <name evidence="3" type="ORF">G3570_09180</name>
</gene>
<comment type="caution">
    <text evidence="3">The sequence shown here is derived from an EMBL/GenBank/DDBJ whole genome shotgun (WGS) entry which is preliminary data.</text>
</comment>
<dbReference type="Proteomes" id="UP000473278">
    <property type="component" value="Unassembled WGS sequence"/>
</dbReference>
<feature type="compositionally biased region" description="Low complexity" evidence="2">
    <location>
        <begin position="132"/>
        <end position="154"/>
    </location>
</feature>
<evidence type="ECO:0000313" key="3">
    <source>
        <dbReference type="EMBL" id="NGP76803.1"/>
    </source>
</evidence>
<keyword evidence="4" id="KW-1185">Reference proteome</keyword>
<dbReference type="PANTHER" id="PTHR35024:SF4">
    <property type="entry name" value="POLYMER-FORMING CYTOSKELETAL PROTEIN"/>
    <property type="match status" value="1"/>
</dbReference>
<dbReference type="Pfam" id="PF04519">
    <property type="entry name" value="Bactofilin"/>
    <property type="match status" value="1"/>
</dbReference>
<organism evidence="3 4">
    <name type="scientific">Halalkalibaculum roseum</name>
    <dbReference type="NCBI Taxonomy" id="2709311"/>
    <lineage>
        <taxon>Bacteria</taxon>
        <taxon>Pseudomonadati</taxon>
        <taxon>Balneolota</taxon>
        <taxon>Balneolia</taxon>
        <taxon>Balneolales</taxon>
        <taxon>Balneolaceae</taxon>
        <taxon>Halalkalibaculum</taxon>
    </lineage>
</organism>
<feature type="region of interest" description="Disordered" evidence="2">
    <location>
        <begin position="124"/>
        <end position="167"/>
    </location>
</feature>
<dbReference type="EMBL" id="JAALLT010000003">
    <property type="protein sequence ID" value="NGP76803.1"/>
    <property type="molecule type" value="Genomic_DNA"/>
</dbReference>
<evidence type="ECO:0000256" key="1">
    <source>
        <dbReference type="ARBA" id="ARBA00044755"/>
    </source>
</evidence>
<proteinExistence type="inferred from homology"/>